<comment type="caution">
    <text evidence="2">The sequence shown here is derived from an EMBL/GenBank/DDBJ whole genome shotgun (WGS) entry which is preliminary data.</text>
</comment>
<accession>A0A7X6I849</accession>
<proteinExistence type="predicted"/>
<evidence type="ECO:0000256" key="1">
    <source>
        <dbReference type="SAM" id="SignalP"/>
    </source>
</evidence>
<dbReference type="EMBL" id="VTOX01000009">
    <property type="protein sequence ID" value="NKE68201.1"/>
    <property type="molecule type" value="Genomic_DNA"/>
</dbReference>
<name>A0A7X6I849_9BURK</name>
<evidence type="ECO:0000313" key="2">
    <source>
        <dbReference type="EMBL" id="NKE68201.1"/>
    </source>
</evidence>
<feature type="signal peptide" evidence="1">
    <location>
        <begin position="1"/>
        <end position="24"/>
    </location>
</feature>
<dbReference type="SUPFAM" id="SSF49478">
    <property type="entry name" value="Cna protein B-type domain"/>
    <property type="match status" value="1"/>
</dbReference>
<evidence type="ECO:0000313" key="3">
    <source>
        <dbReference type="Proteomes" id="UP000521868"/>
    </source>
</evidence>
<dbReference type="AlphaFoldDB" id="A0A7X6I849"/>
<dbReference type="RefSeq" id="WP_168109326.1">
    <property type="nucleotide sequence ID" value="NZ_VTOX01000009.1"/>
</dbReference>
<organism evidence="2 3">
    <name type="scientific">Ramlibacter lithotrophicus</name>
    <dbReference type="NCBI Taxonomy" id="2606681"/>
    <lineage>
        <taxon>Bacteria</taxon>
        <taxon>Pseudomonadati</taxon>
        <taxon>Pseudomonadota</taxon>
        <taxon>Betaproteobacteria</taxon>
        <taxon>Burkholderiales</taxon>
        <taxon>Comamonadaceae</taxon>
        <taxon>Ramlibacter</taxon>
    </lineage>
</organism>
<protein>
    <recommendedName>
        <fullName evidence="4">Carboxypeptidase regulatory-like domain-containing protein</fullName>
    </recommendedName>
</protein>
<keyword evidence="3" id="KW-1185">Reference proteome</keyword>
<reference evidence="2 3" key="1">
    <citation type="journal article" date="2020" name="Nature">
        <title>Bacterial chemolithoautotrophy via manganese oxidation.</title>
        <authorList>
            <person name="Yu H."/>
            <person name="Leadbetter J.R."/>
        </authorList>
    </citation>
    <scope>NUCLEOTIDE SEQUENCE [LARGE SCALE GENOMIC DNA]</scope>
    <source>
        <strain evidence="2 3">RBP-1</strain>
    </source>
</reference>
<keyword evidence="1" id="KW-0732">Signal</keyword>
<dbReference type="Proteomes" id="UP000521868">
    <property type="component" value="Unassembled WGS sequence"/>
</dbReference>
<evidence type="ECO:0008006" key="4">
    <source>
        <dbReference type="Google" id="ProtNLM"/>
    </source>
</evidence>
<feature type="chain" id="PRO_5030795705" description="Carboxypeptidase regulatory-like domain-containing protein" evidence="1">
    <location>
        <begin position="25"/>
        <end position="357"/>
    </location>
</feature>
<sequence>MQISLIRKAAVALFVAALGAAASAQMTIDFSSARGIGTASDRVLVENIRVLTPGPAGSSTPVESGYSVVFKFDPQWLYLVPEEIRLTEGSGATTCANAEVSVYNSVQGSTAPIAGATVTIGSRIATTNAQGIAAFSGLPAGLNAVSVYNTGYRAAAQSTLMGCADTNRMAVALSPSSGQSGGLTTGQFRVILTWGANPADLDSHMTGGVNADIWTRWHLYYSDKTAGGVCKLDVDDTSSYGPETVTCPATGSTTSLPDGLYRYSVHHYSGSGTIGTSGAGVRLEFANGAVYNYTPPAAGWTGSNNVWTVFELSVFNGVVTVVPVNSITGGVSSGSVRAPKVPYGQPEAARFFQGLAK</sequence>
<gene>
    <name evidence="2" type="ORF">RAMLITH_20500</name>
</gene>
<dbReference type="Gene3D" id="2.60.40.1120">
    <property type="entry name" value="Carboxypeptidase-like, regulatory domain"/>
    <property type="match status" value="1"/>
</dbReference>